<evidence type="ECO:0000259" key="4">
    <source>
        <dbReference type="Pfam" id="PF00535"/>
    </source>
</evidence>
<proteinExistence type="inferred from homology"/>
<name>A0A1F6AJ22_9BACT</name>
<evidence type="ECO:0000313" key="6">
    <source>
        <dbReference type="Proteomes" id="UP000178759"/>
    </source>
</evidence>
<comment type="caution">
    <text evidence="5">The sequence shown here is derived from an EMBL/GenBank/DDBJ whole genome shotgun (WGS) entry which is preliminary data.</text>
</comment>
<evidence type="ECO:0000256" key="2">
    <source>
        <dbReference type="ARBA" id="ARBA00022676"/>
    </source>
</evidence>
<evidence type="ECO:0000313" key="5">
    <source>
        <dbReference type="EMBL" id="OGG24443.1"/>
    </source>
</evidence>
<accession>A0A1F6AJ22</accession>
<dbReference type="InterPro" id="IPR029044">
    <property type="entry name" value="Nucleotide-diphossugar_trans"/>
</dbReference>
<dbReference type="STRING" id="1798392.A3A79_04640"/>
<evidence type="ECO:0000256" key="3">
    <source>
        <dbReference type="ARBA" id="ARBA00022679"/>
    </source>
</evidence>
<dbReference type="CDD" id="cd04186">
    <property type="entry name" value="GT_2_like_c"/>
    <property type="match status" value="1"/>
</dbReference>
<dbReference type="SUPFAM" id="SSF53448">
    <property type="entry name" value="Nucleotide-diphospho-sugar transferases"/>
    <property type="match status" value="1"/>
</dbReference>
<dbReference type="PANTHER" id="PTHR43179:SF12">
    <property type="entry name" value="GALACTOFURANOSYLTRANSFERASE GLFT2"/>
    <property type="match status" value="1"/>
</dbReference>
<keyword evidence="3" id="KW-0808">Transferase</keyword>
<dbReference type="GO" id="GO:0016757">
    <property type="term" value="F:glycosyltransferase activity"/>
    <property type="evidence" value="ECO:0007669"/>
    <property type="project" value="UniProtKB-KW"/>
</dbReference>
<protein>
    <recommendedName>
        <fullName evidence="4">Glycosyltransferase 2-like domain-containing protein</fullName>
    </recommendedName>
</protein>
<dbReference type="PANTHER" id="PTHR43179">
    <property type="entry name" value="RHAMNOSYLTRANSFERASE WBBL"/>
    <property type="match status" value="1"/>
</dbReference>
<dbReference type="InterPro" id="IPR001173">
    <property type="entry name" value="Glyco_trans_2-like"/>
</dbReference>
<dbReference type="EMBL" id="MFJV01000001">
    <property type="protein sequence ID" value="OGG24443.1"/>
    <property type="molecule type" value="Genomic_DNA"/>
</dbReference>
<evidence type="ECO:0000256" key="1">
    <source>
        <dbReference type="ARBA" id="ARBA00006739"/>
    </source>
</evidence>
<comment type="similarity">
    <text evidence="1">Belongs to the glycosyltransferase 2 family.</text>
</comment>
<reference evidence="5 6" key="1">
    <citation type="journal article" date="2016" name="Nat. Commun.">
        <title>Thousands of microbial genomes shed light on interconnected biogeochemical processes in an aquifer system.</title>
        <authorList>
            <person name="Anantharaman K."/>
            <person name="Brown C.T."/>
            <person name="Hug L.A."/>
            <person name="Sharon I."/>
            <person name="Castelle C.J."/>
            <person name="Probst A.J."/>
            <person name="Thomas B.C."/>
            <person name="Singh A."/>
            <person name="Wilkins M.J."/>
            <person name="Karaoz U."/>
            <person name="Brodie E.L."/>
            <person name="Williams K.H."/>
            <person name="Hubbard S.S."/>
            <person name="Banfield J.F."/>
        </authorList>
    </citation>
    <scope>NUCLEOTIDE SEQUENCE [LARGE SCALE GENOMIC DNA]</scope>
</reference>
<organism evidence="5 6">
    <name type="scientific">Candidatus Gottesmanbacteria bacterium RIFCSPLOWO2_01_FULL_43_11b</name>
    <dbReference type="NCBI Taxonomy" id="1798392"/>
    <lineage>
        <taxon>Bacteria</taxon>
        <taxon>Candidatus Gottesmaniibacteriota</taxon>
    </lineage>
</organism>
<dbReference type="Gene3D" id="3.90.550.10">
    <property type="entry name" value="Spore Coat Polysaccharide Biosynthesis Protein SpsA, Chain A"/>
    <property type="match status" value="1"/>
</dbReference>
<keyword evidence="2" id="KW-0328">Glycosyltransferase</keyword>
<dbReference type="Pfam" id="PF00535">
    <property type="entry name" value="Glycos_transf_2"/>
    <property type="match status" value="1"/>
</dbReference>
<gene>
    <name evidence="5" type="ORF">A3A79_04640</name>
</gene>
<dbReference type="AlphaFoldDB" id="A0A1F6AJ22"/>
<feature type="domain" description="Glycosyltransferase 2-like" evidence="4">
    <location>
        <begin position="8"/>
        <end position="167"/>
    </location>
</feature>
<sequence>MAKSLSVSIVIPNWNGVGLMKKHLPRVIAFSEGAEIIVADDASSDESVEMLRNKFPSIRVVANKKRQGFAGNVNSGVARAIGDIVILLNTDVEPEKGFLKPLIKHFQDPKIFAVGCLEKSYDRGGIVLRGRGQAKWRRGFFIHWRGEVDQPNTAWVSGGSGAFRRQLWNKLGGMDTLYNPFYWEDIDLSYRALKAGYKLVFEKKSVIGHYHEKGKIKSEFTPNDVKRIAYRNQFMFIWKNISDPKEFAWHILLTPVRLLRAFLARDFLMIQGYTFALLRLPQILAARLGFHP</sequence>
<dbReference type="Proteomes" id="UP000178759">
    <property type="component" value="Unassembled WGS sequence"/>
</dbReference>